<organism evidence="1 2">
    <name type="scientific">Catharanthus roseus</name>
    <name type="common">Madagascar periwinkle</name>
    <name type="synonym">Vinca rosea</name>
    <dbReference type="NCBI Taxonomy" id="4058"/>
    <lineage>
        <taxon>Eukaryota</taxon>
        <taxon>Viridiplantae</taxon>
        <taxon>Streptophyta</taxon>
        <taxon>Embryophyta</taxon>
        <taxon>Tracheophyta</taxon>
        <taxon>Spermatophyta</taxon>
        <taxon>Magnoliopsida</taxon>
        <taxon>eudicotyledons</taxon>
        <taxon>Gunneridae</taxon>
        <taxon>Pentapetalae</taxon>
        <taxon>asterids</taxon>
        <taxon>lamiids</taxon>
        <taxon>Gentianales</taxon>
        <taxon>Apocynaceae</taxon>
        <taxon>Rauvolfioideae</taxon>
        <taxon>Vinceae</taxon>
        <taxon>Catharanthinae</taxon>
        <taxon>Catharanthus</taxon>
    </lineage>
</organism>
<evidence type="ECO:0000313" key="2">
    <source>
        <dbReference type="Proteomes" id="UP001060085"/>
    </source>
</evidence>
<protein>
    <submittedName>
        <fullName evidence="1">Uncharacterized protein</fullName>
    </submittedName>
</protein>
<gene>
    <name evidence="1" type="ORF">M9H77_23720</name>
</gene>
<accession>A0ACC0AWM1</accession>
<comment type="caution">
    <text evidence="1">The sequence shown here is derived from an EMBL/GenBank/DDBJ whole genome shotgun (WGS) entry which is preliminary data.</text>
</comment>
<dbReference type="EMBL" id="CM044705">
    <property type="protein sequence ID" value="KAI5664397.1"/>
    <property type="molecule type" value="Genomic_DNA"/>
</dbReference>
<keyword evidence="2" id="KW-1185">Reference proteome</keyword>
<proteinExistence type="predicted"/>
<reference evidence="2" key="1">
    <citation type="journal article" date="2023" name="Nat. Plants">
        <title>Single-cell RNA sequencing provides a high-resolution roadmap for understanding the multicellular compartmentation of specialized metabolism.</title>
        <authorList>
            <person name="Sun S."/>
            <person name="Shen X."/>
            <person name="Li Y."/>
            <person name="Li Y."/>
            <person name="Wang S."/>
            <person name="Li R."/>
            <person name="Zhang H."/>
            <person name="Shen G."/>
            <person name="Guo B."/>
            <person name="Wei J."/>
            <person name="Xu J."/>
            <person name="St-Pierre B."/>
            <person name="Chen S."/>
            <person name="Sun C."/>
        </authorList>
    </citation>
    <scope>NUCLEOTIDE SEQUENCE [LARGE SCALE GENOMIC DNA]</scope>
</reference>
<evidence type="ECO:0000313" key="1">
    <source>
        <dbReference type="EMBL" id="KAI5664397.1"/>
    </source>
</evidence>
<dbReference type="Proteomes" id="UP001060085">
    <property type="component" value="Linkage Group LG05"/>
</dbReference>
<name>A0ACC0AWM1_CATRO</name>
<sequence>MVPKKSTASSSKSKKALVDDFTPYPTNLAIPLYPESLSTAARKRISEREHLKLIIKISFDAPVIEHLGLANLFGGLGWEPLLYISGTYYPELKVRVVLDRVYLSSILGILDVRNTITVDSNKKTIYEDLNWKYDATCDHLEIRPRLKDGQSDVRILEIYMIDKLQKQSPFSVAYLIHTMRNTGCDTTGTCVFRYPMILSCTGQLQIIKFTTFNNYGYAWDEANKVRIPPVEEYRLRECDTASFCSIKKITRTGIGASSSKPRK</sequence>